<dbReference type="STRING" id="51670.SAMN04488557_2578"/>
<dbReference type="RefSeq" id="WP_092868034.1">
    <property type="nucleotide sequence ID" value="NZ_FPCH01000002.1"/>
</dbReference>
<keyword evidence="3" id="KW-1185">Reference proteome</keyword>
<dbReference type="Proteomes" id="UP000199423">
    <property type="component" value="Unassembled WGS sequence"/>
</dbReference>
<dbReference type="Pfam" id="PF06170">
    <property type="entry name" value="DUF983"/>
    <property type="match status" value="1"/>
</dbReference>
<keyword evidence="1" id="KW-1133">Transmembrane helix</keyword>
<name>A0A1I7NLA2_9HYPH</name>
<feature type="transmembrane region" description="Helical" evidence="1">
    <location>
        <begin position="57"/>
        <end position="77"/>
    </location>
</feature>
<dbReference type="EMBL" id="FPCH01000002">
    <property type="protein sequence ID" value="SFV35428.1"/>
    <property type="molecule type" value="Genomic_DNA"/>
</dbReference>
<evidence type="ECO:0000313" key="3">
    <source>
        <dbReference type="Proteomes" id="UP000199423"/>
    </source>
</evidence>
<evidence type="ECO:0000313" key="2">
    <source>
        <dbReference type="EMBL" id="SFV35428.1"/>
    </source>
</evidence>
<dbReference type="AlphaFoldDB" id="A0A1I7NLA2"/>
<feature type="transmembrane region" description="Helical" evidence="1">
    <location>
        <begin position="83"/>
        <end position="102"/>
    </location>
</feature>
<protein>
    <submittedName>
        <fullName evidence="2">Uncharacterized conserved protein, DUF983 family</fullName>
    </submittedName>
</protein>
<keyword evidence="1" id="KW-0472">Membrane</keyword>
<organism evidence="2 3">
    <name type="scientific">Hyphomicrobium facile</name>
    <dbReference type="NCBI Taxonomy" id="51670"/>
    <lineage>
        <taxon>Bacteria</taxon>
        <taxon>Pseudomonadati</taxon>
        <taxon>Pseudomonadota</taxon>
        <taxon>Alphaproteobacteria</taxon>
        <taxon>Hyphomicrobiales</taxon>
        <taxon>Hyphomicrobiaceae</taxon>
        <taxon>Hyphomicrobium</taxon>
    </lineage>
</organism>
<evidence type="ECO:0000256" key="1">
    <source>
        <dbReference type="SAM" id="Phobius"/>
    </source>
</evidence>
<dbReference type="InterPro" id="IPR009325">
    <property type="entry name" value="DUF983"/>
</dbReference>
<sequence length="138" mass="15480">MCGEHKWPKLSPLKTGIRGLCPRCGKGKIFDGFLTLKKECPACGLSLSFADPADGPAFFVICFACIPSAAFACWFEVAYGPPFWMHLLTSFPIILLTCIPPLRPLKGWLVNSQYFHKAEEGRLVFDKREQLRQRQAST</sequence>
<proteinExistence type="predicted"/>
<gene>
    <name evidence="2" type="ORF">SAMN04488557_2578</name>
</gene>
<accession>A0A1I7NLA2</accession>
<dbReference type="OrthoDB" id="9799456at2"/>
<reference evidence="3" key="1">
    <citation type="submission" date="2016-10" db="EMBL/GenBank/DDBJ databases">
        <authorList>
            <person name="Varghese N."/>
            <person name="Submissions S."/>
        </authorList>
    </citation>
    <scope>NUCLEOTIDE SEQUENCE [LARGE SCALE GENOMIC DNA]</scope>
    <source>
        <strain evidence="3">DSM 1565</strain>
    </source>
</reference>
<keyword evidence="1" id="KW-0812">Transmembrane</keyword>